<evidence type="ECO:0000256" key="3">
    <source>
        <dbReference type="ARBA" id="ARBA00023004"/>
    </source>
</evidence>
<dbReference type="SUPFAM" id="SSF50022">
    <property type="entry name" value="ISP domain"/>
    <property type="match status" value="1"/>
</dbReference>
<name>A0ABU1JZE9_9PROT</name>
<gene>
    <name evidence="7" type="ORF">E9232_006556</name>
</gene>
<evidence type="ECO:0000256" key="4">
    <source>
        <dbReference type="ARBA" id="ARBA00023014"/>
    </source>
</evidence>
<dbReference type="Gene3D" id="2.102.10.10">
    <property type="entry name" value="Rieske [2Fe-2S] iron-sulphur domain"/>
    <property type="match status" value="1"/>
</dbReference>
<proteinExistence type="predicted"/>
<feature type="region of interest" description="Disordered" evidence="5">
    <location>
        <begin position="1"/>
        <end position="29"/>
    </location>
</feature>
<evidence type="ECO:0000256" key="5">
    <source>
        <dbReference type="SAM" id="MobiDB-lite"/>
    </source>
</evidence>
<keyword evidence="3" id="KW-0408">Iron</keyword>
<dbReference type="InterPro" id="IPR036922">
    <property type="entry name" value="Rieske_2Fe-2S_sf"/>
</dbReference>
<keyword evidence="2" id="KW-0479">Metal-binding</keyword>
<keyword evidence="4" id="KW-0411">Iron-sulfur</keyword>
<dbReference type="Pfam" id="PF00355">
    <property type="entry name" value="Rieske"/>
    <property type="match status" value="1"/>
</dbReference>
<evidence type="ECO:0000259" key="6">
    <source>
        <dbReference type="PROSITE" id="PS51296"/>
    </source>
</evidence>
<sequence>MNGNPFAPEAGPAWRRHPQAPAPGTALGRVDEIEDPGVRVLSFGSGRRVFSMLLVRHGDAVRAFLDACPHNWLPLSWRGGSLLSEDGARLVCSNHFAEFDADDGRPVSGPADCGLDAIPVRVENGAIVMG</sequence>
<keyword evidence="1" id="KW-0001">2Fe-2S</keyword>
<dbReference type="CDD" id="cd03467">
    <property type="entry name" value="Rieske"/>
    <property type="match status" value="1"/>
</dbReference>
<evidence type="ECO:0000313" key="8">
    <source>
        <dbReference type="Proteomes" id="UP001262410"/>
    </source>
</evidence>
<evidence type="ECO:0000313" key="7">
    <source>
        <dbReference type="EMBL" id="MDR6294002.1"/>
    </source>
</evidence>
<protein>
    <submittedName>
        <fullName evidence="7">Nitrite reductase/ring-hydroxylating ferredoxin subunit</fullName>
    </submittedName>
</protein>
<dbReference type="RefSeq" id="WP_309801417.1">
    <property type="nucleotide sequence ID" value="NZ_JAVDPW010000015.1"/>
</dbReference>
<organism evidence="7 8">
    <name type="scientific">Inquilinus ginsengisoli</name>
    <dbReference type="NCBI Taxonomy" id="363840"/>
    <lineage>
        <taxon>Bacteria</taxon>
        <taxon>Pseudomonadati</taxon>
        <taxon>Pseudomonadota</taxon>
        <taxon>Alphaproteobacteria</taxon>
        <taxon>Rhodospirillales</taxon>
        <taxon>Rhodospirillaceae</taxon>
        <taxon>Inquilinus</taxon>
    </lineage>
</organism>
<accession>A0ABU1JZE9</accession>
<dbReference type="EMBL" id="JAVDPW010000015">
    <property type="protein sequence ID" value="MDR6294002.1"/>
    <property type="molecule type" value="Genomic_DNA"/>
</dbReference>
<keyword evidence="8" id="KW-1185">Reference proteome</keyword>
<feature type="domain" description="Rieske" evidence="6">
    <location>
        <begin position="27"/>
        <end position="129"/>
    </location>
</feature>
<dbReference type="PROSITE" id="PS51296">
    <property type="entry name" value="RIESKE"/>
    <property type="match status" value="1"/>
</dbReference>
<evidence type="ECO:0000256" key="2">
    <source>
        <dbReference type="ARBA" id="ARBA00022723"/>
    </source>
</evidence>
<dbReference type="InterPro" id="IPR017941">
    <property type="entry name" value="Rieske_2Fe-2S"/>
</dbReference>
<comment type="caution">
    <text evidence="7">The sequence shown here is derived from an EMBL/GenBank/DDBJ whole genome shotgun (WGS) entry which is preliminary data.</text>
</comment>
<dbReference type="Proteomes" id="UP001262410">
    <property type="component" value="Unassembled WGS sequence"/>
</dbReference>
<reference evidence="7 8" key="1">
    <citation type="submission" date="2023-07" db="EMBL/GenBank/DDBJ databases">
        <title>Sorghum-associated microbial communities from plants grown in Nebraska, USA.</title>
        <authorList>
            <person name="Schachtman D."/>
        </authorList>
    </citation>
    <scope>NUCLEOTIDE SEQUENCE [LARGE SCALE GENOMIC DNA]</scope>
    <source>
        <strain evidence="7 8">584</strain>
    </source>
</reference>
<evidence type="ECO:0000256" key="1">
    <source>
        <dbReference type="ARBA" id="ARBA00022714"/>
    </source>
</evidence>